<dbReference type="EMBL" id="VCIW01000009">
    <property type="protein sequence ID" value="TLS51364.1"/>
    <property type="molecule type" value="Genomic_DNA"/>
</dbReference>
<keyword evidence="1" id="KW-1133">Transmembrane helix</keyword>
<sequence length="407" mass="44311">MSRKWLAREGDRWVREEIVTPEQLARIRALYDDSPERSVGVLPLLGGLLLGLGVLSFVAANWQELANELRLALLLAVMLAAYAAGGRLLARGHERLGVAIASVGLFAFGGGMILVHQMFHMVMYGAATLVVWSAAGAALAYALRSRYLYVIAIILTFVAQGYSLSAFGGRFSWAAFAVLALGLAWFDFVRRGSRLVPALWSIGVVGQTLLLVLAMEWPFGAMFVPMALLYAAGDLLRGDRLRRAVQWPALAAAFLFALGIVLFAGPLGAPTPLDAWVYVPALLALFAVSAYAKRRRGDALSLLDWLPFAPFLYAAPSAVPVLYLVAAFAFALYALLRGYEEESRPRINAGTAAFLLATMAAYFKLTWAFLDKSLFFLIGGALLLALSGFLGRRKKVVLREATKEEER</sequence>
<organism evidence="3 4">
    <name type="scientific">Paenibacillus antri</name>
    <dbReference type="NCBI Taxonomy" id="2582848"/>
    <lineage>
        <taxon>Bacteria</taxon>
        <taxon>Bacillati</taxon>
        <taxon>Bacillota</taxon>
        <taxon>Bacilli</taxon>
        <taxon>Bacillales</taxon>
        <taxon>Paenibacillaceae</taxon>
        <taxon>Paenibacillus</taxon>
    </lineage>
</organism>
<feature type="transmembrane region" description="Helical" evidence="1">
    <location>
        <begin position="321"/>
        <end position="339"/>
    </location>
</feature>
<feature type="transmembrane region" description="Helical" evidence="1">
    <location>
        <begin position="219"/>
        <end position="236"/>
    </location>
</feature>
<feature type="transmembrane region" description="Helical" evidence="1">
    <location>
        <begin position="147"/>
        <end position="165"/>
    </location>
</feature>
<dbReference type="Proteomes" id="UP000309676">
    <property type="component" value="Unassembled WGS sequence"/>
</dbReference>
<feature type="transmembrane region" description="Helical" evidence="1">
    <location>
        <begin position="171"/>
        <end position="188"/>
    </location>
</feature>
<feature type="transmembrane region" description="Helical" evidence="1">
    <location>
        <begin position="351"/>
        <end position="368"/>
    </location>
</feature>
<evidence type="ECO:0000256" key="1">
    <source>
        <dbReference type="SAM" id="Phobius"/>
    </source>
</evidence>
<feature type="transmembrane region" description="Helical" evidence="1">
    <location>
        <begin position="96"/>
        <end position="115"/>
    </location>
</feature>
<dbReference type="AlphaFoldDB" id="A0A5R9GDU2"/>
<comment type="caution">
    <text evidence="3">The sequence shown here is derived from an EMBL/GenBank/DDBJ whole genome shotgun (WGS) entry which is preliminary data.</text>
</comment>
<protein>
    <submittedName>
        <fullName evidence="3">DUF2157 domain-containing protein</fullName>
    </submittedName>
</protein>
<gene>
    <name evidence="3" type="ORF">FE782_14705</name>
</gene>
<feature type="transmembrane region" description="Helical" evidence="1">
    <location>
        <begin position="374"/>
        <end position="391"/>
    </location>
</feature>
<proteinExistence type="predicted"/>
<feature type="transmembrane region" description="Helical" evidence="1">
    <location>
        <begin position="71"/>
        <end position="89"/>
    </location>
</feature>
<reference evidence="3 4" key="1">
    <citation type="submission" date="2019-05" db="EMBL/GenBank/DDBJ databases">
        <authorList>
            <person name="Narsing Rao M.P."/>
            <person name="Li W.J."/>
        </authorList>
    </citation>
    <scope>NUCLEOTIDE SEQUENCE [LARGE SCALE GENOMIC DNA]</scope>
    <source>
        <strain evidence="3 4">SYSU_K30003</strain>
    </source>
</reference>
<feature type="transmembrane region" description="Helical" evidence="1">
    <location>
        <begin position="121"/>
        <end position="140"/>
    </location>
</feature>
<feature type="transmembrane region" description="Helical" evidence="1">
    <location>
        <begin position="248"/>
        <end position="269"/>
    </location>
</feature>
<dbReference type="InterPro" id="IPR018677">
    <property type="entry name" value="DUF2157"/>
</dbReference>
<feature type="domain" description="DUF2157" evidence="2">
    <location>
        <begin position="11"/>
        <end position="148"/>
    </location>
</feature>
<dbReference type="OrthoDB" id="5351773at2"/>
<dbReference type="Pfam" id="PF09925">
    <property type="entry name" value="DUF2157"/>
    <property type="match status" value="1"/>
</dbReference>
<accession>A0A5R9GDU2</accession>
<evidence type="ECO:0000313" key="3">
    <source>
        <dbReference type="EMBL" id="TLS51364.1"/>
    </source>
</evidence>
<feature type="transmembrane region" description="Helical" evidence="1">
    <location>
        <begin position="38"/>
        <end position="59"/>
    </location>
</feature>
<keyword evidence="1" id="KW-0812">Transmembrane</keyword>
<keyword evidence="1" id="KW-0472">Membrane</keyword>
<keyword evidence="4" id="KW-1185">Reference proteome</keyword>
<evidence type="ECO:0000259" key="2">
    <source>
        <dbReference type="Pfam" id="PF09925"/>
    </source>
</evidence>
<name>A0A5R9GDU2_9BACL</name>
<dbReference type="RefSeq" id="WP_138194976.1">
    <property type="nucleotide sequence ID" value="NZ_VCIW01000009.1"/>
</dbReference>
<evidence type="ECO:0000313" key="4">
    <source>
        <dbReference type="Proteomes" id="UP000309676"/>
    </source>
</evidence>
<feature type="transmembrane region" description="Helical" evidence="1">
    <location>
        <begin position="275"/>
        <end position="292"/>
    </location>
</feature>